<dbReference type="Proteomes" id="UP001207337">
    <property type="component" value="Unassembled WGS sequence"/>
</dbReference>
<keyword evidence="1" id="KW-0732">Signal</keyword>
<evidence type="ECO:0000313" key="3">
    <source>
        <dbReference type="EMBL" id="MCW9711425.1"/>
    </source>
</evidence>
<name>A0ABT3PU99_9BACT</name>
<gene>
    <name evidence="3" type="ORF">LQ318_00780</name>
</gene>
<dbReference type="InterPro" id="IPR051829">
    <property type="entry name" value="Multiheme_Cytochr_ET"/>
</dbReference>
<dbReference type="PANTHER" id="PTHR35038:SF8">
    <property type="entry name" value="C-TYPE POLYHEME CYTOCHROME OMCC"/>
    <property type="match status" value="1"/>
</dbReference>
<dbReference type="Gene3D" id="1.10.1130.10">
    <property type="entry name" value="Flavocytochrome C3, Chain A"/>
    <property type="match status" value="1"/>
</dbReference>
<feature type="transmembrane region" description="Helical" evidence="2">
    <location>
        <begin position="9"/>
        <end position="28"/>
    </location>
</feature>
<dbReference type="RefSeq" id="WP_265786628.1">
    <property type="nucleotide sequence ID" value="NZ_BAABRS010000001.1"/>
</dbReference>
<sequence length="558" mass="62212">MAKSVNKHLIFIIILPVLVISLGISFNFGTSDSVSVPQVHGMDVTIANHLLFQTADNCLSCHNNLITSSGEDISFGSSWRASMMANSARDPYWHAAVRREVMDHPESQAFIENECSTCHMPMAHYQANANGKMTEVFTNLPTNKAVTQQNLLAIDGVSCTTCHQIQGDNFGKRESFVGGFLIDTLQPMGQREVYGPYPVDAGRSKIMHSSSGFQQKESKHIQQSEMCATCHTLYTHTLDSEGEVIGELPEQVPYLEWKHSSFVDDQSCQSCHMPEVQDSTVISSVWGQPRKNVSRHSFRGGNFFMMSMLNRYRDELGVQALPQEMDAAINRTIDHLQTKSAQISIANAYMENNQAIVDVTINNLAGHKLPTAYPSRRVWIHFSVTDRNGSIVFESGAVRPDGSIVGNANDDNDGKYEPHYSEITSQDQVQVYEAIMADPDGKVTTGLLTAIQFIKDNRILPDGFDKSTAKEDIAVQGQAFDDEDFIGGTDRIRFRINLKDIEGPLQIDTKLYYQPIAFRWAQNLAPYDSPETNRFVNYYDSMSKSTSVALASTKITLK</sequence>
<reference evidence="3 4" key="1">
    <citation type="submission" date="2021-11" db="EMBL/GenBank/DDBJ databases">
        <title>Aliifidinibius sp. nov., a new bacterium isolated from saline soil.</title>
        <authorList>
            <person name="Galisteo C."/>
            <person name="De La Haba R."/>
            <person name="Sanchez-Porro C."/>
            <person name="Ventosa A."/>
        </authorList>
    </citation>
    <scope>NUCLEOTIDE SEQUENCE [LARGE SCALE GENOMIC DNA]</scope>
    <source>
        <strain evidence="3 4">KACC 190600</strain>
    </source>
</reference>
<evidence type="ECO:0000256" key="2">
    <source>
        <dbReference type="SAM" id="Phobius"/>
    </source>
</evidence>
<keyword evidence="2" id="KW-1133">Transmembrane helix</keyword>
<dbReference type="EMBL" id="JAJNDC010000001">
    <property type="protein sequence ID" value="MCW9711425.1"/>
    <property type="molecule type" value="Genomic_DNA"/>
</dbReference>
<organism evidence="3 4">
    <name type="scientific">Fodinibius salicampi</name>
    <dbReference type="NCBI Taxonomy" id="1920655"/>
    <lineage>
        <taxon>Bacteria</taxon>
        <taxon>Pseudomonadati</taxon>
        <taxon>Balneolota</taxon>
        <taxon>Balneolia</taxon>
        <taxon>Balneolales</taxon>
        <taxon>Balneolaceae</taxon>
        <taxon>Fodinibius</taxon>
    </lineage>
</organism>
<dbReference type="InterPro" id="IPR036280">
    <property type="entry name" value="Multihaem_cyt_sf"/>
</dbReference>
<keyword evidence="4" id="KW-1185">Reference proteome</keyword>
<proteinExistence type="predicted"/>
<keyword evidence="2" id="KW-0472">Membrane</keyword>
<dbReference type="PANTHER" id="PTHR35038">
    <property type="entry name" value="DISSIMILATORY SULFITE REDUCTASE SIRA"/>
    <property type="match status" value="1"/>
</dbReference>
<keyword evidence="2" id="KW-0812">Transmembrane</keyword>
<protein>
    <submittedName>
        <fullName evidence="3">Cytochrome c family protein</fullName>
    </submittedName>
</protein>
<evidence type="ECO:0000313" key="4">
    <source>
        <dbReference type="Proteomes" id="UP001207337"/>
    </source>
</evidence>
<evidence type="ECO:0000256" key="1">
    <source>
        <dbReference type="ARBA" id="ARBA00022729"/>
    </source>
</evidence>
<comment type="caution">
    <text evidence="3">The sequence shown here is derived from an EMBL/GenBank/DDBJ whole genome shotgun (WGS) entry which is preliminary data.</text>
</comment>
<dbReference type="SUPFAM" id="SSF48695">
    <property type="entry name" value="Multiheme cytochromes"/>
    <property type="match status" value="1"/>
</dbReference>
<accession>A0ABT3PU99</accession>